<evidence type="ECO:0000256" key="3">
    <source>
        <dbReference type="ARBA" id="ARBA00022475"/>
    </source>
</evidence>
<evidence type="ECO:0000256" key="4">
    <source>
        <dbReference type="ARBA" id="ARBA00022519"/>
    </source>
</evidence>
<keyword evidence="12" id="KW-1185">Reference proteome</keyword>
<evidence type="ECO:0000256" key="8">
    <source>
        <dbReference type="ARBA" id="ARBA00038436"/>
    </source>
</evidence>
<keyword evidence="5 9" id="KW-0812">Transmembrane</keyword>
<comment type="subunit">
    <text evidence="9">The complex comprises the extracytoplasmic solute receptor protein and the two transmembrane proteins.</text>
</comment>
<evidence type="ECO:0000256" key="2">
    <source>
        <dbReference type="ARBA" id="ARBA00022448"/>
    </source>
</evidence>
<dbReference type="InterPro" id="IPR007387">
    <property type="entry name" value="TRAP_DctQ"/>
</dbReference>
<evidence type="ECO:0000256" key="7">
    <source>
        <dbReference type="ARBA" id="ARBA00023136"/>
    </source>
</evidence>
<dbReference type="AlphaFoldDB" id="A0A1I6UND6"/>
<protein>
    <recommendedName>
        <fullName evidence="9">TRAP transporter small permease protein</fullName>
    </recommendedName>
</protein>
<keyword evidence="6 9" id="KW-1133">Transmembrane helix</keyword>
<feature type="domain" description="Tripartite ATP-independent periplasmic transporters DctQ component" evidence="10">
    <location>
        <begin position="33"/>
        <end position="162"/>
    </location>
</feature>
<evidence type="ECO:0000256" key="5">
    <source>
        <dbReference type="ARBA" id="ARBA00022692"/>
    </source>
</evidence>
<keyword evidence="7 9" id="KW-0472">Membrane</keyword>
<dbReference type="RefSeq" id="WP_092427367.1">
    <property type="nucleotide sequence ID" value="NZ_FNCL01000009.1"/>
</dbReference>
<name>A0A1I6UND6_9RHOB</name>
<evidence type="ECO:0000256" key="6">
    <source>
        <dbReference type="ARBA" id="ARBA00022989"/>
    </source>
</evidence>
<evidence type="ECO:0000256" key="1">
    <source>
        <dbReference type="ARBA" id="ARBA00004429"/>
    </source>
</evidence>
<dbReference type="PANTHER" id="PTHR35011">
    <property type="entry name" value="2,3-DIKETO-L-GULONATE TRAP TRANSPORTER SMALL PERMEASE PROTEIN YIAM"/>
    <property type="match status" value="1"/>
</dbReference>
<comment type="subcellular location">
    <subcellularLocation>
        <location evidence="1 9">Cell inner membrane</location>
        <topology evidence="1 9">Multi-pass membrane protein</topology>
    </subcellularLocation>
</comment>
<dbReference type="InterPro" id="IPR055348">
    <property type="entry name" value="DctQ"/>
</dbReference>
<evidence type="ECO:0000313" key="11">
    <source>
        <dbReference type="EMBL" id="SFT02960.1"/>
    </source>
</evidence>
<dbReference type="STRING" id="311180.SAMN04488050_108206"/>
<dbReference type="EMBL" id="FOZW01000008">
    <property type="protein sequence ID" value="SFT02960.1"/>
    <property type="molecule type" value="Genomic_DNA"/>
</dbReference>
<dbReference type="PANTHER" id="PTHR35011:SF2">
    <property type="entry name" value="2,3-DIKETO-L-GULONATE TRAP TRANSPORTER SMALL PERMEASE PROTEIN YIAM"/>
    <property type="match status" value="1"/>
</dbReference>
<reference evidence="12" key="1">
    <citation type="submission" date="2016-10" db="EMBL/GenBank/DDBJ databases">
        <authorList>
            <person name="Varghese N."/>
            <person name="Submissions S."/>
        </authorList>
    </citation>
    <scope>NUCLEOTIDE SEQUENCE [LARGE SCALE GENOMIC DNA]</scope>
    <source>
        <strain evidence="12">DSM 26894</strain>
    </source>
</reference>
<dbReference type="GO" id="GO:0005886">
    <property type="term" value="C:plasma membrane"/>
    <property type="evidence" value="ECO:0007669"/>
    <property type="project" value="UniProtKB-SubCell"/>
</dbReference>
<keyword evidence="2 9" id="KW-0813">Transport</keyword>
<gene>
    <name evidence="11" type="ORF">SAMN04488050_108206</name>
</gene>
<keyword evidence="4 9" id="KW-0997">Cell inner membrane</keyword>
<feature type="transmembrane region" description="Helical" evidence="9">
    <location>
        <begin position="21"/>
        <end position="42"/>
    </location>
</feature>
<comment type="function">
    <text evidence="9">Part of the tripartite ATP-independent periplasmic (TRAP) transport system.</text>
</comment>
<accession>A0A1I6UND6</accession>
<feature type="transmembrane region" description="Helical" evidence="9">
    <location>
        <begin position="136"/>
        <end position="154"/>
    </location>
</feature>
<dbReference type="GO" id="GO:0022857">
    <property type="term" value="F:transmembrane transporter activity"/>
    <property type="evidence" value="ECO:0007669"/>
    <property type="project" value="UniProtKB-UniRule"/>
</dbReference>
<evidence type="ECO:0000256" key="9">
    <source>
        <dbReference type="RuleBase" id="RU369079"/>
    </source>
</evidence>
<evidence type="ECO:0000313" key="12">
    <source>
        <dbReference type="Proteomes" id="UP000199392"/>
    </source>
</evidence>
<dbReference type="Pfam" id="PF04290">
    <property type="entry name" value="DctQ"/>
    <property type="match status" value="1"/>
</dbReference>
<proteinExistence type="inferred from homology"/>
<sequence>MPGTSPTKTPGRAILARLTDAGVWLGMALLALMAVLVVLQVAARNFMDLGLPWADELARFACIGMVFVTIPALAGRQVMVAVTMLPDMAKPKPRQFMILLADLATLAFAALMLWSFAEFLPRAGKFLTPALRVPNWVYYSLALTGSLFLCAVALHRVCGALRRRDPSAAFHDYRDETGQPT</sequence>
<dbReference type="GO" id="GO:0015740">
    <property type="term" value="P:C4-dicarboxylate transport"/>
    <property type="evidence" value="ECO:0007669"/>
    <property type="project" value="TreeGrafter"/>
</dbReference>
<organism evidence="11 12">
    <name type="scientific">Alloyangia pacifica</name>
    <dbReference type="NCBI Taxonomy" id="311180"/>
    <lineage>
        <taxon>Bacteria</taxon>
        <taxon>Pseudomonadati</taxon>
        <taxon>Pseudomonadota</taxon>
        <taxon>Alphaproteobacteria</taxon>
        <taxon>Rhodobacterales</taxon>
        <taxon>Roseobacteraceae</taxon>
        <taxon>Alloyangia</taxon>
    </lineage>
</organism>
<dbReference type="OrthoDB" id="4964541at2"/>
<comment type="similarity">
    <text evidence="8 9">Belongs to the TRAP transporter small permease family.</text>
</comment>
<feature type="transmembrane region" description="Helical" evidence="9">
    <location>
        <begin position="57"/>
        <end position="75"/>
    </location>
</feature>
<keyword evidence="3" id="KW-1003">Cell membrane</keyword>
<feature type="transmembrane region" description="Helical" evidence="9">
    <location>
        <begin position="96"/>
        <end position="116"/>
    </location>
</feature>
<evidence type="ECO:0000259" key="10">
    <source>
        <dbReference type="Pfam" id="PF04290"/>
    </source>
</evidence>
<dbReference type="Proteomes" id="UP000199392">
    <property type="component" value="Unassembled WGS sequence"/>
</dbReference>